<feature type="transmembrane region" description="Helical" evidence="17">
    <location>
        <begin position="186"/>
        <end position="204"/>
    </location>
</feature>
<dbReference type="PANTHER" id="PTHR30622:SF4">
    <property type="entry name" value="UNDECAPRENYL-DIPHOSPHATASE"/>
    <property type="match status" value="1"/>
</dbReference>
<keyword evidence="7 17" id="KW-0378">Hydrolase</keyword>
<dbReference type="NCBIfam" id="NF001392">
    <property type="entry name" value="PRK00281.2-1"/>
    <property type="match status" value="1"/>
</dbReference>
<keyword evidence="10 17" id="KW-1133">Transmembrane helix</keyword>
<dbReference type="EC" id="3.6.1.27" evidence="3 17"/>
<evidence type="ECO:0000256" key="8">
    <source>
        <dbReference type="ARBA" id="ARBA00022960"/>
    </source>
</evidence>
<evidence type="ECO:0000313" key="20">
    <source>
        <dbReference type="Proteomes" id="UP001501585"/>
    </source>
</evidence>
<dbReference type="Pfam" id="PF02673">
    <property type="entry name" value="BacA"/>
    <property type="match status" value="1"/>
</dbReference>
<keyword evidence="5 17" id="KW-1003">Cell membrane</keyword>
<protein>
    <recommendedName>
        <fullName evidence="4 17">Undecaprenyl-diphosphatase</fullName>
        <ecNumber evidence="3 17">3.6.1.27</ecNumber>
    </recommendedName>
    <alternativeName>
        <fullName evidence="15 17">Bacitracin resistance protein</fullName>
    </alternativeName>
    <alternativeName>
        <fullName evidence="14 17">Undecaprenyl pyrophosphate phosphatase</fullName>
    </alternativeName>
</protein>
<dbReference type="RefSeq" id="WP_344164167.1">
    <property type="nucleotide sequence ID" value="NZ_BAAAPC010000017.1"/>
</dbReference>
<keyword evidence="12 17" id="KW-0046">Antibiotic resistance</keyword>
<feature type="transmembrane region" description="Helical" evidence="17">
    <location>
        <begin position="116"/>
        <end position="133"/>
    </location>
</feature>
<evidence type="ECO:0000256" key="9">
    <source>
        <dbReference type="ARBA" id="ARBA00022984"/>
    </source>
</evidence>
<accession>A0ABP5EWI1</accession>
<dbReference type="Proteomes" id="UP001501585">
    <property type="component" value="Unassembled WGS sequence"/>
</dbReference>
<evidence type="ECO:0000256" key="17">
    <source>
        <dbReference type="HAMAP-Rule" id="MF_01006"/>
    </source>
</evidence>
<dbReference type="InterPro" id="IPR003824">
    <property type="entry name" value="UppP"/>
</dbReference>
<comment type="caution">
    <text evidence="19">The sequence shown here is derived from an EMBL/GenBank/DDBJ whole genome shotgun (WGS) entry which is preliminary data.</text>
</comment>
<feature type="transmembrane region" description="Helical" evidence="17">
    <location>
        <begin position="251"/>
        <end position="270"/>
    </location>
</feature>
<reference evidence="20" key="1">
    <citation type="journal article" date="2019" name="Int. J. Syst. Evol. Microbiol.">
        <title>The Global Catalogue of Microorganisms (GCM) 10K type strain sequencing project: providing services to taxonomists for standard genome sequencing and annotation.</title>
        <authorList>
            <consortium name="The Broad Institute Genomics Platform"/>
            <consortium name="The Broad Institute Genome Sequencing Center for Infectious Disease"/>
            <person name="Wu L."/>
            <person name="Ma J."/>
        </authorList>
    </citation>
    <scope>NUCLEOTIDE SEQUENCE [LARGE SCALE GENOMIC DNA]</scope>
    <source>
        <strain evidence="20">JCM 15313</strain>
    </source>
</reference>
<evidence type="ECO:0000256" key="5">
    <source>
        <dbReference type="ARBA" id="ARBA00022475"/>
    </source>
</evidence>
<comment type="subcellular location">
    <subcellularLocation>
        <location evidence="1 17">Cell membrane</location>
        <topology evidence="1 17">Multi-pass membrane protein</topology>
    </subcellularLocation>
</comment>
<evidence type="ECO:0000256" key="3">
    <source>
        <dbReference type="ARBA" id="ARBA00012374"/>
    </source>
</evidence>
<dbReference type="PANTHER" id="PTHR30622">
    <property type="entry name" value="UNDECAPRENYL-DIPHOSPHATASE"/>
    <property type="match status" value="1"/>
</dbReference>
<evidence type="ECO:0000256" key="6">
    <source>
        <dbReference type="ARBA" id="ARBA00022692"/>
    </source>
</evidence>
<comment type="similarity">
    <text evidence="2 17">Belongs to the UppP family.</text>
</comment>
<evidence type="ECO:0000256" key="15">
    <source>
        <dbReference type="ARBA" id="ARBA00032932"/>
    </source>
</evidence>
<comment type="miscellaneous">
    <text evidence="17">Bacitracin is thought to be involved in the inhibition of peptidoglycan synthesis by sequestering undecaprenyl diphosphate, thereby reducing the pool of lipid carrier available.</text>
</comment>
<comment type="catalytic activity">
    <reaction evidence="16 17">
        <text>di-trans,octa-cis-undecaprenyl diphosphate + H2O = di-trans,octa-cis-undecaprenyl phosphate + phosphate + H(+)</text>
        <dbReference type="Rhea" id="RHEA:28094"/>
        <dbReference type="ChEBI" id="CHEBI:15377"/>
        <dbReference type="ChEBI" id="CHEBI:15378"/>
        <dbReference type="ChEBI" id="CHEBI:43474"/>
        <dbReference type="ChEBI" id="CHEBI:58405"/>
        <dbReference type="ChEBI" id="CHEBI:60392"/>
        <dbReference type="EC" id="3.6.1.27"/>
    </reaction>
</comment>
<keyword evidence="9 17" id="KW-0573">Peptidoglycan synthesis</keyword>
<evidence type="ECO:0000256" key="7">
    <source>
        <dbReference type="ARBA" id="ARBA00022801"/>
    </source>
</evidence>
<evidence type="ECO:0000256" key="16">
    <source>
        <dbReference type="ARBA" id="ARBA00047594"/>
    </source>
</evidence>
<keyword evidence="11 17" id="KW-0472">Membrane</keyword>
<proteinExistence type="inferred from homology"/>
<gene>
    <name evidence="17" type="primary">uppP</name>
    <name evidence="19" type="ORF">GCM10009799_37780</name>
</gene>
<feature type="compositionally biased region" description="Pro residues" evidence="18">
    <location>
        <begin position="295"/>
        <end position="307"/>
    </location>
</feature>
<evidence type="ECO:0000256" key="4">
    <source>
        <dbReference type="ARBA" id="ARBA00021581"/>
    </source>
</evidence>
<feature type="transmembrane region" description="Helical" evidence="17">
    <location>
        <begin position="216"/>
        <end position="239"/>
    </location>
</feature>
<evidence type="ECO:0000256" key="2">
    <source>
        <dbReference type="ARBA" id="ARBA00010621"/>
    </source>
</evidence>
<feature type="compositionally biased region" description="Basic and acidic residues" evidence="18">
    <location>
        <begin position="326"/>
        <end position="339"/>
    </location>
</feature>
<name>A0ABP5EWI1_9ACTN</name>
<evidence type="ECO:0000256" key="18">
    <source>
        <dbReference type="SAM" id="MobiDB-lite"/>
    </source>
</evidence>
<evidence type="ECO:0000256" key="10">
    <source>
        <dbReference type="ARBA" id="ARBA00022989"/>
    </source>
</evidence>
<sequence>MSILEAIILGLVQGLTEFLPISSSGHLRVASALFGWPDPGAAFTAVSQLGTELAVVIYFRKRIWTIISTWFRALVNKDLRRDINARMGWYVILGTIPIAVLGLLLEDQIDSVFRDLRLIALTLIIFGVILGMTDRYTRKHRELTDLNVQRGITFGFFQALALIPGVSRSGGTITGGMLLGFKRKDAAEYSFLLAIPAVFASGLYKLTDIGGGEYAGVLATIIGTVVAGVVGFAVIAWLMRFISTHSFMPFVYYRVGLGILVLTLVSFGVLEPHGGAASENPKKEVVAEEQAPEPSADPTPEPSPSPSPSASVDPETGWPVDPETGLARDPETGQHKDPVTGELVQIDPNSGLPIDPYTGQPYDPKVVHGQQEGRQGTAQEGQPAPAG</sequence>
<keyword evidence="13 17" id="KW-0961">Cell wall biogenesis/degradation</keyword>
<feature type="region of interest" description="Disordered" evidence="18">
    <location>
        <begin position="275"/>
        <end position="387"/>
    </location>
</feature>
<dbReference type="HAMAP" id="MF_01006">
    <property type="entry name" value="Undec_diphosphatase"/>
    <property type="match status" value="1"/>
</dbReference>
<organism evidence="19 20">
    <name type="scientific">Nocardiopsis rhodophaea</name>
    <dbReference type="NCBI Taxonomy" id="280238"/>
    <lineage>
        <taxon>Bacteria</taxon>
        <taxon>Bacillati</taxon>
        <taxon>Actinomycetota</taxon>
        <taxon>Actinomycetes</taxon>
        <taxon>Streptosporangiales</taxon>
        <taxon>Nocardiopsidaceae</taxon>
        <taxon>Nocardiopsis</taxon>
    </lineage>
</organism>
<keyword evidence="8 17" id="KW-0133">Cell shape</keyword>
<keyword evidence="6 17" id="KW-0812">Transmembrane</keyword>
<evidence type="ECO:0000256" key="13">
    <source>
        <dbReference type="ARBA" id="ARBA00023316"/>
    </source>
</evidence>
<evidence type="ECO:0000256" key="14">
    <source>
        <dbReference type="ARBA" id="ARBA00032707"/>
    </source>
</evidence>
<dbReference type="EMBL" id="BAAAPC010000017">
    <property type="protein sequence ID" value="GAA2006726.1"/>
    <property type="molecule type" value="Genomic_DNA"/>
</dbReference>
<evidence type="ECO:0000256" key="1">
    <source>
        <dbReference type="ARBA" id="ARBA00004651"/>
    </source>
</evidence>
<evidence type="ECO:0000256" key="11">
    <source>
        <dbReference type="ARBA" id="ARBA00023136"/>
    </source>
</evidence>
<comment type="function">
    <text evidence="17">Catalyzes the dephosphorylation of undecaprenyl diphosphate (UPP). Confers resistance to bacitracin.</text>
</comment>
<dbReference type="NCBIfam" id="TIGR00753">
    <property type="entry name" value="undec_PP_bacA"/>
    <property type="match status" value="1"/>
</dbReference>
<evidence type="ECO:0000313" key="19">
    <source>
        <dbReference type="EMBL" id="GAA2006726.1"/>
    </source>
</evidence>
<keyword evidence="20" id="KW-1185">Reference proteome</keyword>
<evidence type="ECO:0000256" key="12">
    <source>
        <dbReference type="ARBA" id="ARBA00023251"/>
    </source>
</evidence>
<feature type="transmembrane region" description="Helical" evidence="17">
    <location>
        <begin position="87"/>
        <end position="104"/>
    </location>
</feature>